<proteinExistence type="predicted"/>
<dbReference type="Proteomes" id="UP000271162">
    <property type="component" value="Unassembled WGS sequence"/>
</dbReference>
<reference evidence="3 4" key="2">
    <citation type="submission" date="2018-11" db="EMBL/GenBank/DDBJ databases">
        <authorList>
            <consortium name="Pathogen Informatics"/>
        </authorList>
    </citation>
    <scope>NUCLEOTIDE SEQUENCE [LARGE SCALE GENOMIC DNA]</scope>
</reference>
<keyword evidence="2" id="KW-0812">Transmembrane</keyword>
<name>A0A0N4XQS7_NIPBR</name>
<keyword evidence="2" id="KW-0472">Membrane</keyword>
<keyword evidence="4" id="KW-1185">Reference proteome</keyword>
<evidence type="ECO:0000313" key="3">
    <source>
        <dbReference type="EMBL" id="VDL68469.1"/>
    </source>
</evidence>
<evidence type="ECO:0000313" key="5">
    <source>
        <dbReference type="WBParaSite" id="NBR_0000487901-mRNA-1"/>
    </source>
</evidence>
<dbReference type="EMBL" id="UYSL01010175">
    <property type="protein sequence ID" value="VDL68469.1"/>
    <property type="molecule type" value="Genomic_DNA"/>
</dbReference>
<dbReference type="WBParaSite" id="NBR_0000487901-mRNA-1">
    <property type="protein sequence ID" value="NBR_0000487901-mRNA-1"/>
    <property type="gene ID" value="NBR_0000487901"/>
</dbReference>
<accession>A0A0N4XQS7</accession>
<keyword evidence="2" id="KW-1133">Transmembrane helix</keyword>
<sequence>MKKTWKNLKDNYWRIRKMYESDPLKPRVWRFYQCLRFLERVNIDESKLNIHEPKPTSSKGNSIDTRISQILVEARQMQEHDHDGSGQVSSSEGDSNQGNDRKRIRKHPFRVHMNPSLVQISIPEIDRYINTRQKSSEGVEIYSIPAEHIEGKRFRTSTRFRVKVRLVADALTVELSEIWRETEAEYMEYIEQRLDDQTTSKQCVFLNCFYIYTIFTLDWIFFKTRLNHVFQTKLDSLCSQRLLISGEYLSQSSLTMANDQYEPATDLYGSCTDHRPLLTR</sequence>
<reference evidence="5" key="1">
    <citation type="submission" date="2017-02" db="UniProtKB">
        <authorList>
            <consortium name="WormBaseParasite"/>
        </authorList>
    </citation>
    <scope>IDENTIFICATION</scope>
</reference>
<evidence type="ECO:0000256" key="1">
    <source>
        <dbReference type="SAM" id="MobiDB-lite"/>
    </source>
</evidence>
<feature type="compositionally biased region" description="Polar residues" evidence="1">
    <location>
        <begin position="86"/>
        <end position="98"/>
    </location>
</feature>
<feature type="transmembrane region" description="Helical" evidence="2">
    <location>
        <begin position="203"/>
        <end position="222"/>
    </location>
</feature>
<organism evidence="5">
    <name type="scientific">Nippostrongylus brasiliensis</name>
    <name type="common">Rat hookworm</name>
    <dbReference type="NCBI Taxonomy" id="27835"/>
    <lineage>
        <taxon>Eukaryota</taxon>
        <taxon>Metazoa</taxon>
        <taxon>Ecdysozoa</taxon>
        <taxon>Nematoda</taxon>
        <taxon>Chromadorea</taxon>
        <taxon>Rhabditida</taxon>
        <taxon>Rhabditina</taxon>
        <taxon>Rhabditomorpha</taxon>
        <taxon>Strongyloidea</taxon>
        <taxon>Heligmosomidae</taxon>
        <taxon>Nippostrongylus</taxon>
    </lineage>
</organism>
<dbReference type="AlphaFoldDB" id="A0A0N4XQS7"/>
<evidence type="ECO:0000313" key="4">
    <source>
        <dbReference type="Proteomes" id="UP000271162"/>
    </source>
</evidence>
<protein>
    <submittedName>
        <fullName evidence="5">MADF domain-containing protein</fullName>
    </submittedName>
</protein>
<gene>
    <name evidence="3" type="ORF">NBR_LOCUS4880</name>
</gene>
<feature type="region of interest" description="Disordered" evidence="1">
    <location>
        <begin position="76"/>
        <end position="106"/>
    </location>
</feature>
<evidence type="ECO:0000256" key="2">
    <source>
        <dbReference type="SAM" id="Phobius"/>
    </source>
</evidence>
<dbReference type="STRING" id="27835.A0A0N4XQS7"/>